<evidence type="ECO:0000313" key="3">
    <source>
        <dbReference type="Proteomes" id="UP000533598"/>
    </source>
</evidence>
<dbReference type="AlphaFoldDB" id="A0A7W7FZI7"/>
<name>A0A7W7FZI7_9PSEU</name>
<gene>
    <name evidence="2" type="ORF">HNR67_007352</name>
</gene>
<evidence type="ECO:0008006" key="4">
    <source>
        <dbReference type="Google" id="ProtNLM"/>
    </source>
</evidence>
<reference evidence="2 3" key="1">
    <citation type="submission" date="2020-08" db="EMBL/GenBank/DDBJ databases">
        <title>Sequencing the genomes of 1000 actinobacteria strains.</title>
        <authorList>
            <person name="Klenk H.-P."/>
        </authorList>
    </citation>
    <scope>NUCLEOTIDE SEQUENCE [LARGE SCALE GENOMIC DNA]</scope>
    <source>
        <strain evidence="2 3">DSM 44230</strain>
    </source>
</reference>
<proteinExistence type="predicted"/>
<dbReference type="Proteomes" id="UP000533598">
    <property type="component" value="Unassembled WGS sequence"/>
</dbReference>
<keyword evidence="3" id="KW-1185">Reference proteome</keyword>
<dbReference type="RefSeq" id="WP_185007662.1">
    <property type="nucleotide sequence ID" value="NZ_BAAAUI010000051.1"/>
</dbReference>
<protein>
    <recommendedName>
        <fullName evidence="4">Exo-alpha-sialidase</fullName>
    </recommendedName>
</protein>
<evidence type="ECO:0000256" key="1">
    <source>
        <dbReference type="SAM" id="MobiDB-lite"/>
    </source>
</evidence>
<dbReference type="SUPFAM" id="SSF110296">
    <property type="entry name" value="Oligoxyloglucan reducing end-specific cellobiohydrolase"/>
    <property type="match status" value="1"/>
</dbReference>
<evidence type="ECO:0000313" key="2">
    <source>
        <dbReference type="EMBL" id="MBB4681234.1"/>
    </source>
</evidence>
<feature type="region of interest" description="Disordered" evidence="1">
    <location>
        <begin position="248"/>
        <end position="267"/>
    </location>
</feature>
<sequence length="363" mass="39460">MTRNRILLALLAVALLAAVLVVLREQAGPPPPEPPGPTAIAEQPRPTILETADFADERHWFGLRAQCREPNRDRCVRTLVTVEDGAPRVRELPEELRGDQEHQRLTLLALGPRQVAVRNRYFRSWYSGDAGQSWAEVHERAAPVDRIPPAAVLERDCSLSGCEQRIVVVLPESGRPAELRGLPPLTDPHPVPIPDGQGHWRVVGTLAGKPVVATSADHGNSWQTSALPPGGPTEIERVQLIPAGDRGYLQVDGKPPPGGDTSTGLYRGEGADWRLVWRSTPGEKPLSGMYGLVPAPGNRLVSLDHQRATGVSEDGGRTFRPARPEEELPGVWISHTRKGHLVTSFTDISHSPDGGTWTVLPKG</sequence>
<accession>A0A7W7FZI7</accession>
<dbReference type="EMBL" id="JACHMH010000001">
    <property type="protein sequence ID" value="MBB4681234.1"/>
    <property type="molecule type" value="Genomic_DNA"/>
</dbReference>
<comment type="caution">
    <text evidence="2">The sequence shown here is derived from an EMBL/GenBank/DDBJ whole genome shotgun (WGS) entry which is preliminary data.</text>
</comment>
<organism evidence="2 3">
    <name type="scientific">Crossiella cryophila</name>
    <dbReference type="NCBI Taxonomy" id="43355"/>
    <lineage>
        <taxon>Bacteria</taxon>
        <taxon>Bacillati</taxon>
        <taxon>Actinomycetota</taxon>
        <taxon>Actinomycetes</taxon>
        <taxon>Pseudonocardiales</taxon>
        <taxon>Pseudonocardiaceae</taxon>
        <taxon>Crossiella</taxon>
    </lineage>
</organism>